<gene>
    <name evidence="2" type="ORF">BDZ90DRAFT_170193</name>
</gene>
<protein>
    <submittedName>
        <fullName evidence="2">Uncharacterized protein</fullName>
    </submittedName>
</protein>
<feature type="compositionally biased region" description="Polar residues" evidence="1">
    <location>
        <begin position="253"/>
        <end position="309"/>
    </location>
</feature>
<feature type="compositionally biased region" description="Basic and acidic residues" evidence="1">
    <location>
        <begin position="534"/>
        <end position="543"/>
    </location>
</feature>
<keyword evidence="3" id="KW-1185">Reference proteome</keyword>
<dbReference type="GeneID" id="37025501"/>
<feature type="compositionally biased region" description="Low complexity" evidence="1">
    <location>
        <begin position="572"/>
        <end position="581"/>
    </location>
</feature>
<feature type="compositionally biased region" description="Low complexity" evidence="1">
    <location>
        <begin position="163"/>
        <end position="184"/>
    </location>
</feature>
<feature type="compositionally biased region" description="Basic and acidic residues" evidence="1">
    <location>
        <begin position="586"/>
        <end position="606"/>
    </location>
</feature>
<dbReference type="Proteomes" id="UP000245884">
    <property type="component" value="Unassembled WGS sequence"/>
</dbReference>
<accession>A0A316UR05</accession>
<feature type="compositionally biased region" description="Polar residues" evidence="1">
    <location>
        <begin position="490"/>
        <end position="504"/>
    </location>
</feature>
<feature type="compositionally biased region" description="Low complexity" evidence="1">
    <location>
        <begin position="465"/>
        <end position="478"/>
    </location>
</feature>
<evidence type="ECO:0000313" key="2">
    <source>
        <dbReference type="EMBL" id="PWN27716.1"/>
    </source>
</evidence>
<feature type="compositionally biased region" description="Polar residues" evidence="1">
    <location>
        <begin position="432"/>
        <end position="444"/>
    </location>
</feature>
<feature type="compositionally biased region" description="Acidic residues" evidence="1">
    <location>
        <begin position="520"/>
        <end position="533"/>
    </location>
</feature>
<feature type="compositionally biased region" description="Low complexity" evidence="1">
    <location>
        <begin position="356"/>
        <end position="366"/>
    </location>
</feature>
<reference evidence="2 3" key="1">
    <citation type="journal article" date="2018" name="Mol. Biol. Evol.">
        <title>Broad Genomic Sampling Reveals a Smut Pathogenic Ancestry of the Fungal Clade Ustilaginomycotina.</title>
        <authorList>
            <person name="Kijpornyongpan T."/>
            <person name="Mondo S.J."/>
            <person name="Barry K."/>
            <person name="Sandor L."/>
            <person name="Lee J."/>
            <person name="Lipzen A."/>
            <person name="Pangilinan J."/>
            <person name="LaButti K."/>
            <person name="Hainaut M."/>
            <person name="Henrissat B."/>
            <person name="Grigoriev I.V."/>
            <person name="Spatafora J.W."/>
            <person name="Aime M.C."/>
        </authorList>
    </citation>
    <scope>NUCLEOTIDE SEQUENCE [LARGE SCALE GENOMIC DNA]</scope>
    <source>
        <strain evidence="2 3">MCA 5214</strain>
    </source>
</reference>
<evidence type="ECO:0000256" key="1">
    <source>
        <dbReference type="SAM" id="MobiDB-lite"/>
    </source>
</evidence>
<evidence type="ECO:0000313" key="3">
    <source>
        <dbReference type="Proteomes" id="UP000245884"/>
    </source>
</evidence>
<name>A0A316UR05_9BASI</name>
<organism evidence="2 3">
    <name type="scientific">Jaminaea rosea</name>
    <dbReference type="NCBI Taxonomy" id="1569628"/>
    <lineage>
        <taxon>Eukaryota</taxon>
        <taxon>Fungi</taxon>
        <taxon>Dikarya</taxon>
        <taxon>Basidiomycota</taxon>
        <taxon>Ustilaginomycotina</taxon>
        <taxon>Exobasidiomycetes</taxon>
        <taxon>Microstromatales</taxon>
        <taxon>Microstromatales incertae sedis</taxon>
        <taxon>Jaminaea</taxon>
    </lineage>
</organism>
<dbReference type="AlphaFoldDB" id="A0A316UR05"/>
<dbReference type="EMBL" id="KZ819667">
    <property type="protein sequence ID" value="PWN27716.1"/>
    <property type="molecule type" value="Genomic_DNA"/>
</dbReference>
<feature type="compositionally biased region" description="Basic and acidic residues" evidence="1">
    <location>
        <begin position="323"/>
        <end position="334"/>
    </location>
</feature>
<dbReference type="RefSeq" id="XP_025362328.1">
    <property type="nucleotide sequence ID" value="XM_025503678.1"/>
</dbReference>
<sequence>MPALNGHAHANGSVVKPRTAVVVEDYIDDPLNGSSLSSAKRVISRDTTSSSDTIQPPGASMSPSSSSSLQHSPPLPLQRDGGYASRREYSDSSSTTMGGLGSPFGEDSETGHGGENGISMLSQDGWMAHASTERLTEQRDGSKAGGRNGHAYGATPSSYKRMSSQSTSTASSSAGPGMVSSSLRRGGGREEDEEGDDEAKQVEQNLERWAAAERQRRKAARSSRTNSLLGPPADSATTSLARRLSSFGRRTPSGPTTGLTAGSNGRSGYDNDGSSSSAENLRRFSATQSFSSAESYLTEGSSVDSSIGSQRGRRTAAAMATGADRKGKARALDHEDGEGGDMGSPFSDPSEGRRGSAGADDAAAAVARRRSVKPTATRPIVTPGRAPSIRRTPAGTPSIIVATDVDASKGANEASSSSASPSSAGGAGPTNPFLTSNEAASANGGNYPLTAISETDQDEDDGAETTGSSSRTPKTSSSGATARPPPFARSATSDTISTVTTLQPSSSSRMSMSKFREIGLDDEEGSDASDDEYEARGGDSEERRRRRQIKSQVLEEDDVPPVSSLSYGGGDRQSISPAQRARSQRRRDIEAEREAEEDRQRIREGKGRQPWWTEWICGCGRVVDEDNEQTGKTGPE</sequence>
<feature type="region of interest" description="Disordered" evidence="1">
    <location>
        <begin position="29"/>
        <end position="606"/>
    </location>
</feature>
<feature type="compositionally biased region" description="Basic and acidic residues" evidence="1">
    <location>
        <begin position="131"/>
        <end position="142"/>
    </location>
</feature>
<feature type="compositionally biased region" description="Low complexity" evidence="1">
    <location>
        <begin position="408"/>
        <end position="424"/>
    </location>
</feature>
<proteinExistence type="predicted"/>
<dbReference type="OrthoDB" id="3358973at2759"/>
<feature type="compositionally biased region" description="Low complexity" evidence="1">
    <location>
        <begin position="46"/>
        <end position="72"/>
    </location>
</feature>